<evidence type="ECO:0000259" key="19">
    <source>
        <dbReference type="PROSITE" id="PS50853"/>
    </source>
</evidence>
<dbReference type="FunFam" id="2.60.40.10:FF:000202">
    <property type="entry name" value="Sidekick cell adhesion molecule 1"/>
    <property type="match status" value="1"/>
</dbReference>
<evidence type="ECO:0000259" key="18">
    <source>
        <dbReference type="PROSITE" id="PS50835"/>
    </source>
</evidence>
<dbReference type="InterPro" id="IPR013783">
    <property type="entry name" value="Ig-like_fold"/>
</dbReference>
<dbReference type="FunFam" id="2.60.40.10:FF:000485">
    <property type="entry name" value="Sidekick cell adhesion molecule 2"/>
    <property type="match status" value="1"/>
</dbReference>
<feature type="domain" description="Ig-like" evidence="18">
    <location>
        <begin position="214"/>
        <end position="305"/>
    </location>
</feature>
<evidence type="ECO:0000256" key="1">
    <source>
        <dbReference type="ARBA" id="ARBA00004251"/>
    </source>
</evidence>
<evidence type="ECO:0000256" key="8">
    <source>
        <dbReference type="ARBA" id="ARBA00023018"/>
    </source>
</evidence>
<dbReference type="PANTHER" id="PTHR13817:SF121">
    <property type="entry name" value="PROTEIN SIDEKICK-LIKE PROTEIN"/>
    <property type="match status" value="1"/>
</dbReference>
<dbReference type="Gene3D" id="2.60.40.10">
    <property type="entry name" value="Immunoglobulins"/>
    <property type="match status" value="16"/>
</dbReference>
<dbReference type="InterPro" id="IPR003598">
    <property type="entry name" value="Ig_sub2"/>
</dbReference>
<feature type="compositionally biased region" description="Polar residues" evidence="15">
    <location>
        <begin position="1822"/>
        <end position="1840"/>
    </location>
</feature>
<dbReference type="GO" id="GO:0005886">
    <property type="term" value="C:plasma membrane"/>
    <property type="evidence" value="ECO:0007669"/>
    <property type="project" value="UniProtKB-SubCell"/>
</dbReference>
<evidence type="ECO:0000256" key="17">
    <source>
        <dbReference type="SAM" id="SignalP"/>
    </source>
</evidence>
<evidence type="ECO:0000256" key="3">
    <source>
        <dbReference type="ARBA" id="ARBA00022692"/>
    </source>
</evidence>
<protein>
    <submittedName>
        <fullName evidence="20">(spotted green pufferfish) hypothetical protein</fullName>
    </submittedName>
</protein>
<feature type="domain" description="Fibronectin type-III" evidence="19">
    <location>
        <begin position="1505"/>
        <end position="1600"/>
    </location>
</feature>
<dbReference type="InterPro" id="IPR036116">
    <property type="entry name" value="FN3_sf"/>
</dbReference>
<dbReference type="InterPro" id="IPR036179">
    <property type="entry name" value="Ig-like_dom_sf"/>
</dbReference>
<keyword evidence="6" id="KW-0130">Cell adhesion</keyword>
<dbReference type="FunFam" id="2.60.40.10:FF:000209">
    <property type="entry name" value="Sidekick cell adhesion molecule 2"/>
    <property type="match status" value="1"/>
</dbReference>
<dbReference type="FunFam" id="2.60.40.10:FF:000177">
    <property type="entry name" value="Sidekick cell adhesion molecule 2"/>
    <property type="match status" value="1"/>
</dbReference>
<evidence type="ECO:0000256" key="14">
    <source>
        <dbReference type="ARBA" id="ARBA00061621"/>
    </source>
</evidence>
<feature type="non-terminal residue" evidence="20">
    <location>
        <position position="1"/>
    </location>
</feature>
<comment type="subcellular location">
    <subcellularLocation>
        <location evidence="1">Cell membrane</location>
        <topology evidence="1">Single-pass type I membrane protein</topology>
    </subcellularLocation>
    <subcellularLocation>
        <location evidence="13">Synapse</location>
    </subcellularLocation>
</comment>
<feature type="domain" description="Fibronectin type-III" evidence="19">
    <location>
        <begin position="411"/>
        <end position="507"/>
    </location>
</feature>
<feature type="region of interest" description="Disordered" evidence="15">
    <location>
        <begin position="909"/>
        <end position="929"/>
    </location>
</feature>
<dbReference type="FunFam" id="2.60.40.10:FF:000231">
    <property type="entry name" value="Sidekick cell adhesion molecule 2"/>
    <property type="match status" value="1"/>
</dbReference>
<dbReference type="FunFam" id="2.60.40.10:FF:000267">
    <property type="entry name" value="Sidekick cell adhesion molecule 2"/>
    <property type="match status" value="1"/>
</dbReference>
<evidence type="ECO:0000256" key="6">
    <source>
        <dbReference type="ARBA" id="ARBA00022889"/>
    </source>
</evidence>
<proteinExistence type="inferred from homology"/>
<feature type="domain" description="Fibronectin type-III" evidence="19">
    <location>
        <begin position="615"/>
        <end position="709"/>
    </location>
</feature>
<evidence type="ECO:0000256" key="13">
    <source>
        <dbReference type="ARBA" id="ARBA00034103"/>
    </source>
</evidence>
<dbReference type="InterPro" id="IPR003961">
    <property type="entry name" value="FN3_dom"/>
</dbReference>
<feature type="domain" description="Fibronectin type-III" evidence="19">
    <location>
        <begin position="1149"/>
        <end position="1246"/>
    </location>
</feature>
<dbReference type="FunFam" id="2.60.40.10:FF:000360">
    <property type="entry name" value="Sidekick cell adhesion molecule 2"/>
    <property type="match status" value="1"/>
</dbReference>
<dbReference type="SUPFAM" id="SSF49265">
    <property type="entry name" value="Fibronectin type III"/>
    <property type="match status" value="7"/>
</dbReference>
<dbReference type="GO" id="GO:0007155">
    <property type="term" value="P:cell adhesion"/>
    <property type="evidence" value="ECO:0007669"/>
    <property type="project" value="UniProtKB-KW"/>
</dbReference>
<keyword evidence="11" id="KW-0325">Glycoprotein</keyword>
<comment type="caution">
    <text evidence="20">The sequence shown here is derived from an EMBL/GenBank/DDBJ whole genome shotgun (WGS) entry which is preliminary data.</text>
</comment>
<feature type="chain" id="PRO_5004243897" evidence="17">
    <location>
        <begin position="40"/>
        <end position="1958"/>
    </location>
</feature>
<feature type="domain" description="Fibronectin type-III" evidence="19">
    <location>
        <begin position="1027"/>
        <end position="1121"/>
    </location>
</feature>
<reference evidence="20" key="1">
    <citation type="journal article" date="2004" name="Nature">
        <title>Genome duplication in the teleost fish Tetraodon nigroviridis reveals the early vertebrate proto-karyotype.</title>
        <authorList>
            <person name="Jaillon O."/>
            <person name="Aury J.-M."/>
            <person name="Brunet F."/>
            <person name="Petit J.-L."/>
            <person name="Stange-Thomann N."/>
            <person name="Mauceli E."/>
            <person name="Bouneau L."/>
            <person name="Fischer C."/>
            <person name="Ozouf-Costaz C."/>
            <person name="Bernot A."/>
            <person name="Nicaud S."/>
            <person name="Jaffe D."/>
            <person name="Fisher S."/>
            <person name="Lutfalla G."/>
            <person name="Dossat C."/>
            <person name="Segurens B."/>
            <person name="Dasilva C."/>
            <person name="Salanoubat M."/>
            <person name="Levy M."/>
            <person name="Boudet N."/>
            <person name="Castellano S."/>
            <person name="Anthouard V."/>
            <person name="Jubin C."/>
            <person name="Castelli V."/>
            <person name="Katinka M."/>
            <person name="Vacherie B."/>
            <person name="Biemont C."/>
            <person name="Skalli Z."/>
            <person name="Cattolico L."/>
            <person name="Poulain J."/>
            <person name="De Berardinis V."/>
            <person name="Cruaud C."/>
            <person name="Duprat S."/>
            <person name="Brottier P."/>
            <person name="Coutanceau J.-P."/>
            <person name="Gouzy J."/>
            <person name="Parra G."/>
            <person name="Lardier G."/>
            <person name="Chapple C."/>
            <person name="McKernan K.J."/>
            <person name="McEwan P."/>
            <person name="Bosak S."/>
            <person name="Kellis M."/>
            <person name="Volff J.-N."/>
            <person name="Guigo R."/>
            <person name="Zody M.C."/>
            <person name="Mesirov J."/>
            <person name="Lindblad-Toh K."/>
            <person name="Birren B."/>
            <person name="Nusbaum C."/>
            <person name="Kahn D."/>
            <person name="Robinson-Rechavi M."/>
            <person name="Laudet V."/>
            <person name="Schachter V."/>
            <person name="Quetier F."/>
            <person name="Saurin W."/>
            <person name="Scarpelli C."/>
            <person name="Wincker P."/>
            <person name="Lander E.S."/>
            <person name="Weissenbach J."/>
            <person name="Roest Crollius H."/>
        </authorList>
    </citation>
    <scope>NUCLEOTIDE SEQUENCE [LARGE SCALE GENOMIC DNA]</scope>
</reference>
<dbReference type="FunFam" id="2.60.40.10:FF:000206">
    <property type="entry name" value="Sidekick cell adhesion molecule 2"/>
    <property type="match status" value="1"/>
</dbReference>
<dbReference type="InterPro" id="IPR003599">
    <property type="entry name" value="Ig_sub"/>
</dbReference>
<dbReference type="SMART" id="SM00409">
    <property type="entry name" value="IG"/>
    <property type="match status" value="3"/>
</dbReference>
<evidence type="ECO:0000256" key="7">
    <source>
        <dbReference type="ARBA" id="ARBA00022989"/>
    </source>
</evidence>
<dbReference type="InterPro" id="IPR050964">
    <property type="entry name" value="Striated_Muscle_Regulatory"/>
</dbReference>
<feature type="domain" description="Fibronectin type-III" evidence="19">
    <location>
        <begin position="713"/>
        <end position="819"/>
    </location>
</feature>
<evidence type="ECO:0000256" key="9">
    <source>
        <dbReference type="ARBA" id="ARBA00023136"/>
    </source>
</evidence>
<evidence type="ECO:0000313" key="20">
    <source>
        <dbReference type="EMBL" id="CAG01090.1"/>
    </source>
</evidence>
<dbReference type="PROSITE" id="PS50835">
    <property type="entry name" value="IG_LIKE"/>
    <property type="match status" value="3"/>
</dbReference>
<evidence type="ECO:0000256" key="16">
    <source>
        <dbReference type="SAM" id="Phobius"/>
    </source>
</evidence>
<dbReference type="SMART" id="SM00408">
    <property type="entry name" value="IGc2"/>
    <property type="match status" value="3"/>
</dbReference>
<evidence type="ECO:0000256" key="11">
    <source>
        <dbReference type="ARBA" id="ARBA00023180"/>
    </source>
</evidence>
<keyword evidence="2" id="KW-1003">Cell membrane</keyword>
<evidence type="ECO:0000256" key="12">
    <source>
        <dbReference type="ARBA" id="ARBA00023319"/>
    </source>
</evidence>
<feature type="domain" description="Fibronectin type-III" evidence="19">
    <location>
        <begin position="1603"/>
        <end position="1701"/>
    </location>
</feature>
<feature type="domain" description="Fibronectin type-III" evidence="19">
    <location>
        <begin position="926"/>
        <end position="1023"/>
    </location>
</feature>
<dbReference type="Pfam" id="PF07679">
    <property type="entry name" value="I-set"/>
    <property type="match status" value="2"/>
</dbReference>
<feature type="non-terminal residue" evidence="20">
    <location>
        <position position="1958"/>
    </location>
</feature>
<organism evidence="20">
    <name type="scientific">Tetraodon nigroviridis</name>
    <name type="common">Spotted green pufferfish</name>
    <name type="synonym">Chelonodon nigroviridis</name>
    <dbReference type="NCBI Taxonomy" id="99883"/>
    <lineage>
        <taxon>Eukaryota</taxon>
        <taxon>Metazoa</taxon>
        <taxon>Chordata</taxon>
        <taxon>Craniata</taxon>
        <taxon>Vertebrata</taxon>
        <taxon>Euteleostomi</taxon>
        <taxon>Actinopterygii</taxon>
        <taxon>Neopterygii</taxon>
        <taxon>Teleostei</taxon>
        <taxon>Neoteleostei</taxon>
        <taxon>Acanthomorphata</taxon>
        <taxon>Eupercaria</taxon>
        <taxon>Tetraodontiformes</taxon>
        <taxon>Tetradontoidea</taxon>
        <taxon>Tetraodontidae</taxon>
        <taxon>Tetraodon</taxon>
    </lineage>
</organism>
<feature type="domain" description="Fibronectin type-III" evidence="19">
    <location>
        <begin position="512"/>
        <end position="611"/>
    </location>
</feature>
<dbReference type="FunFam" id="2.60.40.10:FF:000236">
    <property type="entry name" value="Sidekick cell adhesion molecule 2"/>
    <property type="match status" value="1"/>
</dbReference>
<dbReference type="FunFam" id="2.60.40.10:FF:000261">
    <property type="entry name" value="Sidekick cell adhesion molecule 2"/>
    <property type="match status" value="1"/>
</dbReference>
<dbReference type="CDD" id="cd00063">
    <property type="entry name" value="FN3"/>
    <property type="match status" value="13"/>
</dbReference>
<dbReference type="Pfam" id="PF00041">
    <property type="entry name" value="fn3"/>
    <property type="match status" value="13"/>
</dbReference>
<dbReference type="InterPro" id="IPR013098">
    <property type="entry name" value="Ig_I-set"/>
</dbReference>
<dbReference type="GO" id="GO:0045202">
    <property type="term" value="C:synapse"/>
    <property type="evidence" value="ECO:0007669"/>
    <property type="project" value="UniProtKB-SubCell"/>
</dbReference>
<dbReference type="FunFam" id="2.60.40.10:FF:000253">
    <property type="entry name" value="Sidekick cell adhesion molecule 1"/>
    <property type="match status" value="1"/>
</dbReference>
<evidence type="ECO:0000256" key="5">
    <source>
        <dbReference type="ARBA" id="ARBA00022737"/>
    </source>
</evidence>
<feature type="compositionally biased region" description="Low complexity" evidence="15">
    <location>
        <begin position="1908"/>
        <end position="1922"/>
    </location>
</feature>
<keyword evidence="4 17" id="KW-0732">Signal</keyword>
<dbReference type="FunFam" id="2.60.40.10:FF:000237">
    <property type="entry name" value="Sidekick cell adhesion molecule 2"/>
    <property type="match status" value="1"/>
</dbReference>
<keyword evidence="7 16" id="KW-1133">Transmembrane helix</keyword>
<feature type="domain" description="Fibronectin type-III" evidence="19">
    <location>
        <begin position="823"/>
        <end position="921"/>
    </location>
</feature>
<keyword evidence="3 16" id="KW-0812">Transmembrane</keyword>
<sequence>EKVVDIPCQARGDCFHLPFFQNIFFFPILFLCFSLSGSGSKGENNNPLLCPGTPQPDIVWYKDAAPISPVKIPRYRVLVGGSLQINGLLPDDTGMFQCFARNLAGEIQTNTYLAVTSIAPNITAGPADSAVIDGTSVILHCETSGAPRPAITWQKGERVLASGSVQLPRFTLLESGSLLISPSHLSDAGTYTCMASNSRGIDEASADLLVWARTRITKPPQDQSVIKGTKAVMACGVAHDPSVTVRHVWEKSGTAIDVNASPRLRLDPDGTLHISQTWSGDIGTYTCRVTSVGGNDSRSAHLRVRQLPHAPENPVALLSTTEKRAINLTWAQAFDGNSPLIRYILEVSENNAPWTVLLANIEPESTGVTVGGLIPARSYQFRLCAVNDVGRGQFSKETDRLTLPEEPPSAPPQTVIASGRTNQSIMIQWQPPPESHQNGPLQGYIIRYCLSGLPVDCQMKNITNPDQNSLLLEDLIIWTNYEIEVAAYNGAGRGTYSHKVTEWTLQGVPTVPPGNVHAEAVNSTTVRLTWSAPSPQFINGINQGYKLLAWEPGRTNEASMVTVRPNFQDSIHVGHISGLKKFTEYYTSVLCFTTPGDGPRSPPLRFRTHEDTPGAVGHLSFTDILDTSLKVSWKEPQEKNGLLTGYRISWEEFNRTNTRVTHYLPNSTQEYKVTGLTALTTYTIQVAAMTSKGQGQLSASTISSGVPPELPGPPTNLAISNIGPRFVTLQFKPGYDGKTSISCWVVEAQARCSTAIGVIGENEEWLLVHQLSNEPDARSLEVLDLNPYTFYRFRMRQVNIVGNESPKSAFQKDRNTAGLSRCLPRQRDAAYSQRDQPVARWVPLPEWEYNGNPDLVGYRVQYWKAGSKGGVLSHVIMDRLEREFTIEDLEEWTEYEVRVQAINGIGSGPWSQPVHGRTRESVPSSGPANVSAFATTSSSILVRWGEVPHADRNGLILGYKVVYKEKDSDTAPSSWSVEGNTSHSVQLTGLGKYVLYEIQVLAFTRIGDGRSSSPSILERTLDDVPGPPVGILFPEVRTTSVRLIWQPPAQPNGIILAYQITYRRNSSNINAATVDVLSPSARQYTATGLKAELVYVFRLTAQTRKGWGEAAEALVVTTEKRGTRRGQQSVPATALGFKCTCHLSARPQPTSRPVVPQEDVQARRVLLSWEPGSDGLSPVRYYTVQSRELPDSNWTVHSASVSHETHSYIVTRLKPFTSYQFRVKSTNDIGDSEYSQESEAITTLQDAPDRAPTILSVTPHTTTSVLVRWQPPSEDHINGVLLGFRVRYRELHYDRLRTFTVRTVNSPSTNWADLTALYSIRNLSESSLTQYELDKLSKHKRYEVRLSVYNAVGEGPISAPQEVFVGEAGMCLLTLTSRSVIIILTTCILVSCCFTCLPVLVPTSPPLNVMVQSSTATQLDVTWDPPPLDAQNGDIQGYKVYFWEYQLRNETERLRTLFLPELGVKLKNLTGYTTYMISVAAFNAAGDGPRSLPTRGRTQQAAPSAPSFIHFSELTTTSVNVSWGEPKQANGIIEGYRLVYEPCTPIDGVSKVVTVDVKGSTPLWMKIKDLADGITYNFRIRAKTLTYGPEVEANITTGPGEGAPGPPGEPFISRYGTALTLHWTSGDQGRAPITRYVIEARPSDEGLWDILIKDIPKEVTSYTLNLEMLREGVTYDFRVIAVNDYGYGTPSAPSPSISAQKVSPFYEEWWFLVVIALVGLIFILLLVFILIIRGQSKKYTKKADSGNHSNCTALPLTHGEMVRLDEGRFPALELNNRRLSVKNSFCRKNGIYTRSPPRPSPGSLHYSDEDVSAKYNDLIPAESSSLTEKPSEISDSQGSDSEYEMDQSRQKTHSFVNHYISDPTYYNSWRRQQKGVSRPPAYGHSQPDPLVEQETRQHPPPVPPLPPLLLQSAQSPQLQGQSTLFRSKGSRTPTPSLLSSEPPSQHGTLYRPPSSLGC</sequence>
<evidence type="ECO:0000256" key="10">
    <source>
        <dbReference type="ARBA" id="ARBA00023157"/>
    </source>
</evidence>
<feature type="domain" description="Fibronectin type-III" evidence="19">
    <location>
        <begin position="1405"/>
        <end position="1501"/>
    </location>
</feature>
<name>Q4SE42_TETNG</name>
<feature type="transmembrane region" description="Helical" evidence="16">
    <location>
        <begin position="1709"/>
        <end position="1732"/>
    </location>
</feature>
<keyword evidence="9 16" id="KW-0472">Membrane</keyword>
<evidence type="ECO:0000256" key="15">
    <source>
        <dbReference type="SAM" id="MobiDB-lite"/>
    </source>
</evidence>
<evidence type="ECO:0000256" key="2">
    <source>
        <dbReference type="ARBA" id="ARBA00022475"/>
    </source>
</evidence>
<dbReference type="KEGG" id="tng:GSTEN00019725G001"/>
<gene>
    <name evidence="20" type="ORF">GSTENG00019725001</name>
</gene>
<dbReference type="PROSITE" id="PS50853">
    <property type="entry name" value="FN3"/>
    <property type="match status" value="13"/>
</dbReference>
<feature type="signal peptide" evidence="17">
    <location>
        <begin position="1"/>
        <end position="39"/>
    </location>
</feature>
<dbReference type="SUPFAM" id="SSF48726">
    <property type="entry name" value="Immunoglobulin"/>
    <property type="match status" value="3"/>
</dbReference>
<feature type="region of interest" description="Disordered" evidence="15">
    <location>
        <begin position="1872"/>
        <end position="1958"/>
    </location>
</feature>
<dbReference type="PANTHER" id="PTHR13817">
    <property type="entry name" value="TITIN"/>
    <property type="match status" value="1"/>
</dbReference>
<dbReference type="InterPro" id="IPR007110">
    <property type="entry name" value="Ig-like_dom"/>
</dbReference>
<feature type="region of interest" description="Disordered" evidence="15">
    <location>
        <begin position="1821"/>
        <end position="1850"/>
    </location>
</feature>
<keyword evidence="5" id="KW-0677">Repeat</keyword>
<evidence type="ECO:0000256" key="4">
    <source>
        <dbReference type="ARBA" id="ARBA00022729"/>
    </source>
</evidence>
<keyword evidence="8" id="KW-0770">Synapse</keyword>
<dbReference type="SMART" id="SM00060">
    <property type="entry name" value="FN3"/>
    <property type="match status" value="13"/>
</dbReference>
<feature type="domain" description="Ig-like" evidence="18">
    <location>
        <begin position="1"/>
        <end position="116"/>
    </location>
</feature>
<dbReference type="FunFam" id="2.60.40.10:FF:000271">
    <property type="entry name" value="Sidekick cell adhesion molecule 2"/>
    <property type="match status" value="1"/>
</dbReference>
<accession>Q4SE42</accession>
<feature type="domain" description="Fibronectin type-III" evidence="19">
    <location>
        <begin position="310"/>
        <end position="406"/>
    </location>
</feature>
<dbReference type="FunFam" id="2.60.40.10:FF:000301">
    <property type="entry name" value="Sidekick cell adhesion molecule 2"/>
    <property type="match status" value="1"/>
</dbReference>
<dbReference type="FunFam" id="2.60.40.10:FF:000158">
    <property type="entry name" value="Sidekick cell adhesion molecule 2"/>
    <property type="match status" value="1"/>
</dbReference>
<keyword evidence="10" id="KW-1015">Disulfide bond</keyword>
<comment type="similarity">
    <text evidence="14">Belongs to the sidekick family.</text>
</comment>
<dbReference type="Pfam" id="PF13927">
    <property type="entry name" value="Ig_3"/>
    <property type="match status" value="1"/>
</dbReference>
<dbReference type="OrthoDB" id="8923679at2759"/>
<feature type="compositionally biased region" description="Pro residues" evidence="15">
    <location>
        <begin position="1898"/>
        <end position="1907"/>
    </location>
</feature>
<feature type="domain" description="Ig-like" evidence="18">
    <location>
        <begin position="120"/>
        <end position="209"/>
    </location>
</feature>
<dbReference type="FunFam" id="2.60.40.10:FF:000434">
    <property type="entry name" value="Sidekick cell adhesion molecule 2"/>
    <property type="match status" value="1"/>
</dbReference>
<dbReference type="EMBL" id="CAAE01014626">
    <property type="protein sequence ID" value="CAG01090.1"/>
    <property type="molecule type" value="Genomic_DNA"/>
</dbReference>
<feature type="compositionally biased region" description="Low complexity" evidence="15">
    <location>
        <begin position="1932"/>
        <end position="1944"/>
    </location>
</feature>
<reference evidence="20" key="2">
    <citation type="submission" date="2004-02" db="EMBL/GenBank/DDBJ databases">
        <authorList>
            <consortium name="Genoscope"/>
            <consortium name="Whitehead Institute Centre for Genome Research"/>
        </authorList>
    </citation>
    <scope>NUCLEOTIDE SEQUENCE</scope>
</reference>
<feature type="domain" description="Fibronectin type-III" evidence="19">
    <location>
        <begin position="1251"/>
        <end position="1368"/>
    </location>
</feature>
<keyword evidence="12" id="KW-0393">Immunoglobulin domain</keyword>